<reference evidence="3 4" key="1">
    <citation type="submission" date="2018-05" db="EMBL/GenBank/DDBJ databases">
        <title>Evolution of GPA BGCs.</title>
        <authorList>
            <person name="Waglechner N."/>
            <person name="Wright G.D."/>
        </authorList>
    </citation>
    <scope>NUCLEOTIDE SEQUENCE [LARGE SCALE GENOMIC DNA]</scope>
    <source>
        <strain evidence="3 4">A82846</strain>
    </source>
</reference>
<comment type="caution">
    <text evidence="3">The sequence shown here is derived from an EMBL/GenBank/DDBJ whole genome shotgun (WGS) entry which is preliminary data.</text>
</comment>
<dbReference type="SUPFAM" id="SSF53474">
    <property type="entry name" value="alpha/beta-Hydrolases"/>
    <property type="match status" value="1"/>
</dbReference>
<feature type="region of interest" description="Disordered" evidence="1">
    <location>
        <begin position="1"/>
        <end position="20"/>
    </location>
</feature>
<organism evidence="3 4">
    <name type="scientific">Kibdelosporangium aridum</name>
    <dbReference type="NCBI Taxonomy" id="2030"/>
    <lineage>
        <taxon>Bacteria</taxon>
        <taxon>Bacillati</taxon>
        <taxon>Actinomycetota</taxon>
        <taxon>Actinomycetes</taxon>
        <taxon>Pseudonocardiales</taxon>
        <taxon>Pseudonocardiaceae</taxon>
        <taxon>Kibdelosporangium</taxon>
    </lineage>
</organism>
<dbReference type="InterPro" id="IPR029058">
    <property type="entry name" value="AB_hydrolase_fold"/>
</dbReference>
<evidence type="ECO:0000313" key="3">
    <source>
        <dbReference type="EMBL" id="RSM61935.1"/>
    </source>
</evidence>
<feature type="domain" description="AB hydrolase-1" evidence="2">
    <location>
        <begin position="88"/>
        <end position="309"/>
    </location>
</feature>
<gene>
    <name evidence="3" type="ORF">DMH04_53560</name>
</gene>
<dbReference type="OrthoDB" id="3810256at2"/>
<dbReference type="AlphaFoldDB" id="A0A428Y2Y7"/>
<evidence type="ECO:0000313" key="4">
    <source>
        <dbReference type="Proteomes" id="UP000287547"/>
    </source>
</evidence>
<dbReference type="GO" id="GO:0003824">
    <property type="term" value="F:catalytic activity"/>
    <property type="evidence" value="ECO:0007669"/>
    <property type="project" value="UniProtKB-ARBA"/>
</dbReference>
<dbReference type="InterPro" id="IPR000073">
    <property type="entry name" value="AB_hydrolase_1"/>
</dbReference>
<evidence type="ECO:0000256" key="1">
    <source>
        <dbReference type="SAM" id="MobiDB-lite"/>
    </source>
</evidence>
<accession>A0A428Y2Y7</accession>
<dbReference type="Proteomes" id="UP000287547">
    <property type="component" value="Unassembled WGS sequence"/>
</dbReference>
<dbReference type="EMBL" id="QHKI01000111">
    <property type="protein sequence ID" value="RSM61935.1"/>
    <property type="molecule type" value="Genomic_DNA"/>
</dbReference>
<dbReference type="InterPro" id="IPR050228">
    <property type="entry name" value="Carboxylesterase_BioH"/>
</dbReference>
<dbReference type="Gene3D" id="3.40.50.1820">
    <property type="entry name" value="alpha/beta hydrolase"/>
    <property type="match status" value="1"/>
</dbReference>
<proteinExistence type="predicted"/>
<evidence type="ECO:0000259" key="2">
    <source>
        <dbReference type="Pfam" id="PF12697"/>
    </source>
</evidence>
<name>A0A428Y2Y7_KIBAR</name>
<dbReference type="Pfam" id="PF12697">
    <property type="entry name" value="Abhydrolase_6"/>
    <property type="match status" value="1"/>
</dbReference>
<sequence>MVFPSAAVKSHRAEREPAPAVRSALVRAHSRQHTCWLPRPSGEKMPSGASASHDIVRSYCFREVVIYFVDGIAVHHYQPATPNGKPPIVMVHGGMHAAWAWDQYGQFLAEKGWDCHALDWYNHGQSTALPEADFIKRSHTDLHREILAVSRQFPAFHLMSHSMGALATLISSTLLNPESLTLFAPVVPAAVGADPVPMEVDLTQLFPVPPFEVAKGMFFSTMTDAEAQTYYAKLQPESSQAVWESARRNVPVNLAAVRAPTLAVAAGADTLTPPPDIKKLANMMDATYLEYPGIGHCELLMKASAWQQVATDVETWLSKL</sequence>
<protein>
    <recommendedName>
        <fullName evidence="2">AB hydrolase-1 domain-containing protein</fullName>
    </recommendedName>
</protein>
<dbReference type="PANTHER" id="PTHR43194:SF2">
    <property type="entry name" value="PEROXISOMAL MEMBRANE PROTEIN LPX1"/>
    <property type="match status" value="1"/>
</dbReference>
<dbReference type="PANTHER" id="PTHR43194">
    <property type="entry name" value="HYDROLASE ALPHA/BETA FOLD FAMILY"/>
    <property type="match status" value="1"/>
</dbReference>